<accession>A0A7Y6M0I2</accession>
<organism evidence="1 2">
    <name type="scientific">Nonomuraea montanisoli</name>
    <dbReference type="NCBI Taxonomy" id="2741721"/>
    <lineage>
        <taxon>Bacteria</taxon>
        <taxon>Bacillati</taxon>
        <taxon>Actinomycetota</taxon>
        <taxon>Actinomycetes</taxon>
        <taxon>Streptosporangiales</taxon>
        <taxon>Streptosporangiaceae</taxon>
        <taxon>Nonomuraea</taxon>
    </lineage>
</organism>
<comment type="caution">
    <text evidence="1">The sequence shown here is derived from an EMBL/GenBank/DDBJ whole genome shotgun (WGS) entry which is preliminary data.</text>
</comment>
<dbReference type="Gene3D" id="3.40.50.720">
    <property type="entry name" value="NAD(P)-binding Rossmann-like Domain"/>
    <property type="match status" value="1"/>
</dbReference>
<dbReference type="InterPro" id="IPR002347">
    <property type="entry name" value="SDR_fam"/>
</dbReference>
<name>A0A7Y6M0I2_9ACTN</name>
<dbReference type="Pfam" id="PF13561">
    <property type="entry name" value="adh_short_C2"/>
    <property type="match status" value="1"/>
</dbReference>
<proteinExistence type="predicted"/>
<dbReference type="InterPro" id="IPR036291">
    <property type="entry name" value="NAD(P)-bd_dom_sf"/>
</dbReference>
<evidence type="ECO:0000313" key="1">
    <source>
        <dbReference type="EMBL" id="NUW30558.1"/>
    </source>
</evidence>
<sequence length="97" mass="10742">MREALPWRVNSVVLATPDAVVRPLSGPSRHHRAKTAKELSGDGWRRHLDDVAREHAPIGRFATPEEVANLLVFLCSDRASYSVGSTYFIDGGMLRTV</sequence>
<dbReference type="AlphaFoldDB" id="A0A7Y6M0I2"/>
<dbReference type="SUPFAM" id="SSF51735">
    <property type="entry name" value="NAD(P)-binding Rossmann-fold domains"/>
    <property type="match status" value="1"/>
</dbReference>
<keyword evidence="2" id="KW-1185">Reference proteome</keyword>
<gene>
    <name evidence="1" type="ORF">HTZ77_03850</name>
</gene>
<dbReference type="Proteomes" id="UP000586042">
    <property type="component" value="Unassembled WGS sequence"/>
</dbReference>
<protein>
    <submittedName>
        <fullName evidence="1">SDR family oxidoreductase</fullName>
    </submittedName>
</protein>
<dbReference type="EMBL" id="JABWGN010000002">
    <property type="protein sequence ID" value="NUW30558.1"/>
    <property type="molecule type" value="Genomic_DNA"/>
</dbReference>
<evidence type="ECO:0000313" key="2">
    <source>
        <dbReference type="Proteomes" id="UP000586042"/>
    </source>
</evidence>
<reference evidence="1 2" key="1">
    <citation type="submission" date="2020-06" db="EMBL/GenBank/DDBJ databases">
        <title>Nonomuraea sp. SMC257, a novel actinomycete isolated from soil.</title>
        <authorList>
            <person name="Chanama M."/>
        </authorList>
    </citation>
    <scope>NUCLEOTIDE SEQUENCE [LARGE SCALE GENOMIC DNA]</scope>
    <source>
        <strain evidence="1 2">SMC257</strain>
    </source>
</reference>